<reference evidence="2" key="1">
    <citation type="submission" date="2016-12" db="EMBL/GenBank/DDBJ databases">
        <title>Complete Genome Sequence of Beggiatoa leptomitiformis D-401.</title>
        <authorList>
            <person name="Fomenkov A."/>
            <person name="Vincze T."/>
            <person name="Grabovich M."/>
            <person name="Anton B.P."/>
            <person name="Dubinina G."/>
            <person name="Orlova M."/>
            <person name="Belousova E."/>
            <person name="Roberts R.J."/>
        </authorList>
    </citation>
    <scope>NUCLEOTIDE SEQUENCE [LARGE SCALE GENOMIC DNA]</scope>
    <source>
        <strain evidence="2">D-401</strain>
    </source>
</reference>
<accession>A0A2N9YCC5</accession>
<sequence length="179" mass="20436">MPTRFSYQFVLVSMIWLCCYAGVAYPDELNDEYAIKTAFIYNVIRMVEWPDDREGNTTPISICLIGENYFGDSLNALERKTVRDRPLVLKKNIQLNTVKNCHLLFISASERNNLATIFRTVARLSVLTVGDVDSFAEMGGIVNLWRDEERIKVEVNLSAAEKVNLKISSRLLQLARVIQ</sequence>
<dbReference type="EMBL" id="CP018889">
    <property type="protein sequence ID" value="AUI68130.1"/>
    <property type="molecule type" value="Genomic_DNA"/>
</dbReference>
<organism evidence="1 2">
    <name type="scientific">Beggiatoa leptomitoformis</name>
    <dbReference type="NCBI Taxonomy" id="288004"/>
    <lineage>
        <taxon>Bacteria</taxon>
        <taxon>Pseudomonadati</taxon>
        <taxon>Pseudomonadota</taxon>
        <taxon>Gammaproteobacteria</taxon>
        <taxon>Thiotrichales</taxon>
        <taxon>Thiotrichaceae</taxon>
        <taxon>Beggiatoa</taxon>
    </lineage>
</organism>
<keyword evidence="2" id="KW-1185">Reference proteome</keyword>
<dbReference type="OrthoDB" id="277577at2"/>
<evidence type="ECO:0000313" key="2">
    <source>
        <dbReference type="Proteomes" id="UP000234271"/>
    </source>
</evidence>
<gene>
    <name evidence="1" type="ORF">BLE401_05075</name>
</gene>
<name>A0A2N9YCC5_9GAMM</name>
<evidence type="ECO:0000313" key="1">
    <source>
        <dbReference type="EMBL" id="AUI68130.1"/>
    </source>
</evidence>
<dbReference type="InterPro" id="IPR025293">
    <property type="entry name" value="YfiR/HmsC-like"/>
</dbReference>
<dbReference type="Proteomes" id="UP000234271">
    <property type="component" value="Chromosome"/>
</dbReference>
<dbReference type="STRING" id="288004.AL038_00970"/>
<dbReference type="RefSeq" id="WP_062147689.1">
    <property type="nucleotide sequence ID" value="NZ_CP012373.2"/>
</dbReference>
<dbReference type="KEGG" id="blep:AL038_00970"/>
<dbReference type="AlphaFoldDB" id="A0A2N9YCC5"/>
<dbReference type="Pfam" id="PF13689">
    <property type="entry name" value="DUF4154"/>
    <property type="match status" value="1"/>
</dbReference>
<protein>
    <submittedName>
        <fullName evidence="1">DUF4154 domain-containing protein</fullName>
    </submittedName>
</protein>
<proteinExistence type="predicted"/>